<feature type="transmembrane region" description="Helical" evidence="2">
    <location>
        <begin position="146"/>
        <end position="168"/>
    </location>
</feature>
<feature type="transmembrane region" description="Helical" evidence="2">
    <location>
        <begin position="180"/>
        <end position="205"/>
    </location>
</feature>
<keyword evidence="2" id="KW-0472">Membrane</keyword>
<dbReference type="PANTHER" id="PTHR31272:SF6">
    <property type="entry name" value="CYTOCHROME C-TYPE BIOGENESIS CCDA-LIKE CHLOROPLASTIC PROTEIN"/>
    <property type="match status" value="1"/>
</dbReference>
<sequence>MPYINKLNLAIYTCQQNLSIAIYDNSHAHDNRQYIILFIGGILTSLNPCFISIFPILFSYINTNKDINNTIKEIILGISISMTIMIAISTILNQGYKNISCYIPYLTSAGTIAIGLNLLQVLYLPNLNTDKSIFHLSKFHKDLKNYIIGIILGFSSLSCTTSITFALGQMINTLDNITLSVVYIIIYVLGYISPILVLTNINFLYIKLNDMTITWNTIAYLNGCFILGLGVFNLLETLLI</sequence>
<keyword evidence="1" id="KW-0201">Cytochrome c-type biogenesis</keyword>
<dbReference type="InterPro" id="IPR051790">
    <property type="entry name" value="Cytochrome_c-biogenesis_DsbD"/>
</dbReference>
<protein>
    <submittedName>
        <fullName evidence="3">Thiol:disulfide interchange protein</fullName>
    </submittedName>
</protein>
<reference evidence="3" key="2">
    <citation type="submission" date="2016-06" db="EMBL/GenBank/DDBJ databases">
        <title>Genomic and phylogenetic analysis of Gastroclonium compressum supports its reinstatement to Coeloseira (Champiaceae, Rhodophyta).</title>
        <authorList>
            <person name="Kilpatrick Z."/>
            <person name="Hughey J.R."/>
        </authorList>
    </citation>
    <scope>NUCLEOTIDE SEQUENCE</scope>
</reference>
<keyword evidence="2" id="KW-0812">Transmembrane</keyword>
<gene>
    <name evidence="3" type="primary">dsbD</name>
</gene>
<keyword evidence="3" id="KW-0934">Plastid</keyword>
<feature type="transmembrane region" description="Helical" evidence="2">
    <location>
        <begin position="102"/>
        <end position="125"/>
    </location>
</feature>
<proteinExistence type="predicted"/>
<dbReference type="EMBL" id="KU053957">
    <property type="protein sequence ID" value="ANH09526.1"/>
    <property type="molecule type" value="Genomic_DNA"/>
</dbReference>
<dbReference type="AlphaFoldDB" id="A0A173FZR8"/>
<dbReference type="GO" id="GO:0017004">
    <property type="term" value="P:cytochrome complex assembly"/>
    <property type="evidence" value="ECO:0007669"/>
    <property type="project" value="UniProtKB-KW"/>
</dbReference>
<dbReference type="RefSeq" id="YP_009257443.1">
    <property type="nucleotide sequence ID" value="NC_030338.1"/>
</dbReference>
<evidence type="ECO:0000256" key="2">
    <source>
        <dbReference type="SAM" id="Phobius"/>
    </source>
</evidence>
<evidence type="ECO:0000256" key="1">
    <source>
        <dbReference type="ARBA" id="ARBA00022748"/>
    </source>
</evidence>
<feature type="transmembrane region" description="Helical" evidence="2">
    <location>
        <begin position="217"/>
        <end position="235"/>
    </location>
</feature>
<dbReference type="GeneID" id="27983076"/>
<organism evidence="3">
    <name type="scientific">Gastroclonium compressum</name>
    <name type="common">Red alga</name>
    <name type="synonym">Coeloseira compressa</name>
    <dbReference type="NCBI Taxonomy" id="1852973"/>
    <lineage>
        <taxon>Eukaryota</taxon>
        <taxon>Rhodophyta</taxon>
        <taxon>Florideophyceae</taxon>
        <taxon>Rhodymeniophycidae</taxon>
        <taxon>Rhodymeniales</taxon>
        <taxon>Champiaceae</taxon>
        <taxon>Coeloseira</taxon>
    </lineage>
</organism>
<geneLocation type="plastid" evidence="3"/>
<accession>A0A173FZR8</accession>
<feature type="transmembrane region" description="Helical" evidence="2">
    <location>
        <begin position="34"/>
        <end position="62"/>
    </location>
</feature>
<dbReference type="PANTHER" id="PTHR31272">
    <property type="entry name" value="CYTOCHROME C-TYPE BIOGENESIS PROTEIN HI_1454-RELATED"/>
    <property type="match status" value="1"/>
</dbReference>
<evidence type="ECO:0000313" key="3">
    <source>
        <dbReference type="EMBL" id="ANH09526.1"/>
    </source>
</evidence>
<name>A0A173FZR8_GASCM</name>
<feature type="transmembrane region" description="Helical" evidence="2">
    <location>
        <begin position="74"/>
        <end position="96"/>
    </location>
</feature>
<keyword evidence="2" id="KW-1133">Transmembrane helix</keyword>
<reference evidence="3" key="1">
    <citation type="submission" date="2015-11" db="EMBL/GenBank/DDBJ databases">
        <authorList>
            <person name="Zhang Y."/>
            <person name="Guo Z."/>
        </authorList>
    </citation>
    <scope>NUCLEOTIDE SEQUENCE</scope>
</reference>